<comment type="subcellular location">
    <subcellularLocation>
        <location evidence="7">Endomembrane system</location>
        <topology evidence="7">Single-pass membrane protein</topology>
    </subcellularLocation>
    <subcellularLocation>
        <location evidence="1 8">Membrane</location>
        <topology evidence="1 8">Single-pass type I membrane protein</topology>
    </subcellularLocation>
</comment>
<keyword evidence="4" id="KW-0732">Signal</keyword>
<dbReference type="OMA" id="MQVRDRN"/>
<comment type="similarity">
    <text evidence="2 8">Belongs to the EMP24/GP25L family.</text>
</comment>
<dbReference type="STRING" id="1432141.A0A015IKP1"/>
<sequence>MFKISHLNYWTNLEITQSVGKISTVENLVLISSFSLQTSNMRFLLVIFTFLSAICLVAAHTITIPARVKECFFEELQVDDKMTITFQVGDGGQLDIDFLISDPSDVVVQVAKKETTGTYSFTATKNGRYTYCFSNEMSTVTEKIVSFNVHGVVHVPDSGSADPLENEIRELADNLAAIKDEQEYIVIREQRHRDTAESTNDRVKWWSIFQFFVLFAVCFWQVFYLKRFFEVKRVV</sequence>
<dbReference type="InterPro" id="IPR015720">
    <property type="entry name" value="Emp24-like"/>
</dbReference>
<dbReference type="OrthoDB" id="62956at2759"/>
<comment type="caution">
    <text evidence="11">The sequence shown here is derived from an EMBL/GenBank/DDBJ whole genome shotgun (WGS) entry which is preliminary data.</text>
</comment>
<evidence type="ECO:0000256" key="4">
    <source>
        <dbReference type="ARBA" id="ARBA00022729"/>
    </source>
</evidence>
<feature type="transmembrane region" description="Helical" evidence="9">
    <location>
        <begin position="43"/>
        <end position="62"/>
    </location>
</feature>
<dbReference type="SUPFAM" id="SSF101576">
    <property type="entry name" value="Supernatant protein factor (SPF), C-terminal domain"/>
    <property type="match status" value="1"/>
</dbReference>
<feature type="domain" description="GOLD" evidence="10">
    <location>
        <begin position="69"/>
        <end position="151"/>
    </location>
</feature>
<dbReference type="SMART" id="SM01190">
    <property type="entry name" value="EMP24_GP25L"/>
    <property type="match status" value="1"/>
</dbReference>
<dbReference type="EMBL" id="JEMT01027259">
    <property type="protein sequence ID" value="EXX57732.1"/>
    <property type="molecule type" value="Genomic_DNA"/>
</dbReference>
<evidence type="ECO:0000256" key="6">
    <source>
        <dbReference type="ARBA" id="ARBA00023136"/>
    </source>
</evidence>
<feature type="transmembrane region" description="Helical" evidence="9">
    <location>
        <begin position="205"/>
        <end position="225"/>
    </location>
</feature>
<keyword evidence="5 9" id="KW-1133">Transmembrane helix</keyword>
<evidence type="ECO:0000313" key="12">
    <source>
        <dbReference type="Proteomes" id="UP000022910"/>
    </source>
</evidence>
<evidence type="ECO:0000256" key="3">
    <source>
        <dbReference type="ARBA" id="ARBA00022692"/>
    </source>
</evidence>
<keyword evidence="12" id="KW-1185">Reference proteome</keyword>
<dbReference type="GO" id="GO:0012505">
    <property type="term" value="C:endomembrane system"/>
    <property type="evidence" value="ECO:0007669"/>
    <property type="project" value="UniProtKB-SubCell"/>
</dbReference>
<reference evidence="11 12" key="1">
    <citation type="submission" date="2014-02" db="EMBL/GenBank/DDBJ databases">
        <title>Single nucleus genome sequencing reveals high similarity among nuclei of an endomycorrhizal fungus.</title>
        <authorList>
            <person name="Lin K."/>
            <person name="Geurts R."/>
            <person name="Zhang Z."/>
            <person name="Limpens E."/>
            <person name="Saunders D.G."/>
            <person name="Mu D."/>
            <person name="Pang E."/>
            <person name="Cao H."/>
            <person name="Cha H."/>
            <person name="Lin T."/>
            <person name="Zhou Q."/>
            <person name="Shang Y."/>
            <person name="Li Y."/>
            <person name="Ivanov S."/>
            <person name="Sharma T."/>
            <person name="Velzen R.V."/>
            <person name="Ruijter N.D."/>
            <person name="Aanen D.K."/>
            <person name="Win J."/>
            <person name="Kamoun S."/>
            <person name="Bisseling T."/>
            <person name="Huang S."/>
        </authorList>
    </citation>
    <scope>NUCLEOTIDE SEQUENCE [LARGE SCALE GENOMIC DNA]</scope>
    <source>
        <strain evidence="12">DAOM197198w</strain>
    </source>
</reference>
<keyword evidence="3 8" id="KW-0812">Transmembrane</keyword>
<dbReference type="InterPro" id="IPR036598">
    <property type="entry name" value="GOLD_dom_sf"/>
</dbReference>
<dbReference type="PANTHER" id="PTHR22811">
    <property type="entry name" value="TRANSMEMBRANE EMP24 DOMAIN-CONTAINING PROTEIN"/>
    <property type="match status" value="1"/>
</dbReference>
<evidence type="ECO:0000256" key="5">
    <source>
        <dbReference type="ARBA" id="ARBA00022989"/>
    </source>
</evidence>
<dbReference type="Proteomes" id="UP000022910">
    <property type="component" value="Unassembled WGS sequence"/>
</dbReference>
<name>A0A015IKP1_RHIIW</name>
<evidence type="ECO:0000256" key="8">
    <source>
        <dbReference type="RuleBase" id="RU003827"/>
    </source>
</evidence>
<dbReference type="PROSITE" id="PS50866">
    <property type="entry name" value="GOLD"/>
    <property type="match status" value="1"/>
</dbReference>
<dbReference type="HOGENOM" id="CLU_066963_4_0_1"/>
<dbReference type="AlphaFoldDB" id="A0A015IKP1"/>
<dbReference type="InterPro" id="IPR009038">
    <property type="entry name" value="GOLD_dom"/>
</dbReference>
<evidence type="ECO:0000259" key="10">
    <source>
        <dbReference type="PROSITE" id="PS50866"/>
    </source>
</evidence>
<dbReference type="GO" id="GO:0016020">
    <property type="term" value="C:membrane"/>
    <property type="evidence" value="ECO:0007669"/>
    <property type="project" value="UniProtKB-SubCell"/>
</dbReference>
<evidence type="ECO:0000256" key="1">
    <source>
        <dbReference type="ARBA" id="ARBA00004479"/>
    </source>
</evidence>
<gene>
    <name evidence="11" type="ORF">RirG_204370</name>
</gene>
<dbReference type="SMR" id="A0A015IKP1"/>
<evidence type="ECO:0000256" key="2">
    <source>
        <dbReference type="ARBA" id="ARBA00007104"/>
    </source>
</evidence>
<keyword evidence="6 9" id="KW-0472">Membrane</keyword>
<protein>
    <submittedName>
        <fullName evidence="11">Emp24p</fullName>
    </submittedName>
</protein>
<accession>A0A015IKP1</accession>
<evidence type="ECO:0000256" key="9">
    <source>
        <dbReference type="SAM" id="Phobius"/>
    </source>
</evidence>
<proteinExistence type="inferred from homology"/>
<organism evidence="11 12">
    <name type="scientific">Rhizophagus irregularis (strain DAOM 197198w)</name>
    <name type="common">Glomus intraradices</name>
    <dbReference type="NCBI Taxonomy" id="1432141"/>
    <lineage>
        <taxon>Eukaryota</taxon>
        <taxon>Fungi</taxon>
        <taxon>Fungi incertae sedis</taxon>
        <taxon>Mucoromycota</taxon>
        <taxon>Glomeromycotina</taxon>
        <taxon>Glomeromycetes</taxon>
        <taxon>Glomerales</taxon>
        <taxon>Glomeraceae</taxon>
        <taxon>Rhizophagus</taxon>
    </lineage>
</organism>
<evidence type="ECO:0000256" key="7">
    <source>
        <dbReference type="ARBA" id="ARBA00037847"/>
    </source>
</evidence>
<dbReference type="Pfam" id="PF01105">
    <property type="entry name" value="EMP24_GP25L"/>
    <property type="match status" value="1"/>
</dbReference>
<evidence type="ECO:0000313" key="11">
    <source>
        <dbReference type="EMBL" id="EXX57732.1"/>
    </source>
</evidence>